<evidence type="ECO:0000256" key="1">
    <source>
        <dbReference type="SAM" id="SignalP"/>
    </source>
</evidence>
<dbReference type="KEGG" id="mri:Mal4_50160"/>
<sequence precursor="true">MFQPIRRFVMLSLVVALSATSARADDYKLETLDSPPDDLPAAIAEAVSGKGFRVEGPRRTHVDVWLAKSIAIRPEFSPTLSVKYPFTPGQLIGVMEVPRRSDLTDFRGQEMERGVYTLRYAQQPVDGNHIGTSELADFLVAIPADKEESAEPITEIMKLNELSAEASGTTHPAIFSLLPTSEADGKPALTHMEEQEFWTLQVQADGKKGEESVKLPLRLVVVGYTEA</sequence>
<name>A0A517ZDV5_9PLAN</name>
<feature type="chain" id="PRO_5021854268" description="DUF4198 domain-containing protein" evidence="1">
    <location>
        <begin position="25"/>
        <end position="227"/>
    </location>
</feature>
<accession>A0A517ZDV5</accession>
<keyword evidence="1" id="KW-0732">Signal</keyword>
<dbReference type="AlphaFoldDB" id="A0A517ZDV5"/>
<proteinExistence type="predicted"/>
<dbReference type="RefSeq" id="WP_145371929.1">
    <property type="nucleotide sequence ID" value="NZ_CP036275.1"/>
</dbReference>
<evidence type="ECO:0008006" key="4">
    <source>
        <dbReference type="Google" id="ProtNLM"/>
    </source>
</evidence>
<organism evidence="2 3">
    <name type="scientific">Maioricimonas rarisocia</name>
    <dbReference type="NCBI Taxonomy" id="2528026"/>
    <lineage>
        <taxon>Bacteria</taxon>
        <taxon>Pseudomonadati</taxon>
        <taxon>Planctomycetota</taxon>
        <taxon>Planctomycetia</taxon>
        <taxon>Planctomycetales</taxon>
        <taxon>Planctomycetaceae</taxon>
        <taxon>Maioricimonas</taxon>
    </lineage>
</organism>
<dbReference type="OrthoDB" id="281207at2"/>
<protein>
    <recommendedName>
        <fullName evidence="4">DUF4198 domain-containing protein</fullName>
    </recommendedName>
</protein>
<feature type="signal peptide" evidence="1">
    <location>
        <begin position="1"/>
        <end position="24"/>
    </location>
</feature>
<reference evidence="2 3" key="1">
    <citation type="submission" date="2019-02" db="EMBL/GenBank/DDBJ databases">
        <title>Deep-cultivation of Planctomycetes and their phenomic and genomic characterization uncovers novel biology.</title>
        <authorList>
            <person name="Wiegand S."/>
            <person name="Jogler M."/>
            <person name="Boedeker C."/>
            <person name="Pinto D."/>
            <person name="Vollmers J."/>
            <person name="Rivas-Marin E."/>
            <person name="Kohn T."/>
            <person name="Peeters S.H."/>
            <person name="Heuer A."/>
            <person name="Rast P."/>
            <person name="Oberbeckmann S."/>
            <person name="Bunk B."/>
            <person name="Jeske O."/>
            <person name="Meyerdierks A."/>
            <person name="Storesund J.E."/>
            <person name="Kallscheuer N."/>
            <person name="Luecker S."/>
            <person name="Lage O.M."/>
            <person name="Pohl T."/>
            <person name="Merkel B.J."/>
            <person name="Hornburger P."/>
            <person name="Mueller R.-W."/>
            <person name="Bruemmer F."/>
            <person name="Labrenz M."/>
            <person name="Spormann A.M."/>
            <person name="Op den Camp H."/>
            <person name="Overmann J."/>
            <person name="Amann R."/>
            <person name="Jetten M.S.M."/>
            <person name="Mascher T."/>
            <person name="Medema M.H."/>
            <person name="Devos D.P."/>
            <person name="Kaster A.-K."/>
            <person name="Ovreas L."/>
            <person name="Rohde M."/>
            <person name="Galperin M.Y."/>
            <person name="Jogler C."/>
        </authorList>
    </citation>
    <scope>NUCLEOTIDE SEQUENCE [LARGE SCALE GENOMIC DNA]</scope>
    <source>
        <strain evidence="2 3">Mal4</strain>
    </source>
</reference>
<evidence type="ECO:0000313" key="3">
    <source>
        <dbReference type="Proteomes" id="UP000320496"/>
    </source>
</evidence>
<evidence type="ECO:0000313" key="2">
    <source>
        <dbReference type="EMBL" id="QDU40658.1"/>
    </source>
</evidence>
<keyword evidence="3" id="KW-1185">Reference proteome</keyword>
<gene>
    <name evidence="2" type="ORF">Mal4_50160</name>
</gene>
<dbReference type="Proteomes" id="UP000320496">
    <property type="component" value="Chromosome"/>
</dbReference>
<dbReference type="EMBL" id="CP036275">
    <property type="protein sequence ID" value="QDU40658.1"/>
    <property type="molecule type" value="Genomic_DNA"/>
</dbReference>